<name>A0A7Z6ZVK6_9GAMM</name>
<evidence type="ECO:0000256" key="4">
    <source>
        <dbReference type="ARBA" id="ARBA00024746"/>
    </source>
</evidence>
<evidence type="ECO:0000256" key="1">
    <source>
        <dbReference type="ARBA" id="ARBA00010577"/>
    </source>
</evidence>
<comment type="caution">
    <text evidence="8">The sequence shown here is derived from an EMBL/GenBank/DDBJ whole genome shotgun (WGS) entry which is preliminary data.</text>
</comment>
<evidence type="ECO:0000313" key="9">
    <source>
        <dbReference type="Proteomes" id="UP000287766"/>
    </source>
</evidence>
<keyword evidence="8" id="KW-0969">Cilium</keyword>
<dbReference type="InterPro" id="IPR025965">
    <property type="entry name" value="FlgD/Vpr_Ig-like"/>
</dbReference>
<dbReference type="AlphaFoldDB" id="A0A7Z6ZVK6"/>
<dbReference type="Pfam" id="PF13861">
    <property type="entry name" value="FLgD_tudor"/>
    <property type="match status" value="1"/>
</dbReference>
<evidence type="ECO:0000313" key="8">
    <source>
        <dbReference type="EMBL" id="RUO42164.1"/>
    </source>
</evidence>
<dbReference type="Pfam" id="PF03963">
    <property type="entry name" value="FlgD"/>
    <property type="match status" value="1"/>
</dbReference>
<keyword evidence="8" id="KW-0966">Cell projection</keyword>
<keyword evidence="8" id="KW-0282">Flagellum</keyword>
<protein>
    <recommendedName>
        <fullName evidence="2 5">Basal-body rod modification protein FlgD</fullName>
    </recommendedName>
</protein>
<dbReference type="Proteomes" id="UP000287766">
    <property type="component" value="Unassembled WGS sequence"/>
</dbReference>
<keyword evidence="3 5" id="KW-1005">Bacterial flagellum biogenesis</keyword>
<dbReference type="Gene3D" id="2.60.40.4070">
    <property type="match status" value="1"/>
</dbReference>
<keyword evidence="9" id="KW-1185">Reference proteome</keyword>
<organism evidence="8 9">
    <name type="scientific">Pseudidiomarina aestuarii</name>
    <dbReference type="NCBI Taxonomy" id="624146"/>
    <lineage>
        <taxon>Bacteria</taxon>
        <taxon>Pseudomonadati</taxon>
        <taxon>Pseudomonadota</taxon>
        <taxon>Gammaproteobacteria</taxon>
        <taxon>Alteromonadales</taxon>
        <taxon>Idiomarinaceae</taxon>
        <taxon>Pseudidiomarina</taxon>
    </lineage>
</organism>
<dbReference type="Pfam" id="PF13860">
    <property type="entry name" value="FlgD_ig"/>
    <property type="match status" value="1"/>
</dbReference>
<comment type="function">
    <text evidence="4 5">Required for flagellar hook formation. May act as a scaffolding protein.</text>
</comment>
<evidence type="ECO:0000256" key="3">
    <source>
        <dbReference type="ARBA" id="ARBA00022795"/>
    </source>
</evidence>
<evidence type="ECO:0000259" key="7">
    <source>
        <dbReference type="Pfam" id="PF13861"/>
    </source>
</evidence>
<feature type="domain" description="FlgD Tudor-like" evidence="7">
    <location>
        <begin position="86"/>
        <end position="220"/>
    </location>
</feature>
<dbReference type="EMBL" id="PIPR01000001">
    <property type="protein sequence ID" value="RUO42164.1"/>
    <property type="molecule type" value="Genomic_DNA"/>
</dbReference>
<dbReference type="RefSeq" id="WP_169930886.1">
    <property type="nucleotide sequence ID" value="NZ_PIPR01000001.1"/>
</dbReference>
<evidence type="ECO:0000256" key="5">
    <source>
        <dbReference type="RuleBase" id="RU362076"/>
    </source>
</evidence>
<gene>
    <name evidence="8" type="primary">flgD</name>
    <name evidence="8" type="ORF">CWE22_08465</name>
</gene>
<dbReference type="Gene3D" id="2.30.30.910">
    <property type="match status" value="1"/>
</dbReference>
<comment type="similarity">
    <text evidence="1 5">Belongs to the FlgD family.</text>
</comment>
<dbReference type="GO" id="GO:0044781">
    <property type="term" value="P:bacterial-type flagellum organization"/>
    <property type="evidence" value="ECO:0007669"/>
    <property type="project" value="UniProtKB-UniRule"/>
</dbReference>
<reference evidence="9" key="1">
    <citation type="journal article" date="2018" name="Front. Microbiol.">
        <title>Genome-Based Analysis Reveals the Taxonomy and Diversity of the Family Idiomarinaceae.</title>
        <authorList>
            <person name="Liu Y."/>
            <person name="Lai Q."/>
            <person name="Shao Z."/>
        </authorList>
    </citation>
    <scope>NUCLEOTIDE SEQUENCE [LARGE SCALE GENOMIC DNA]</scope>
    <source>
        <strain evidence="9">KYW314</strain>
    </source>
</reference>
<accession>A0A7Z6ZVK6</accession>
<evidence type="ECO:0000259" key="6">
    <source>
        <dbReference type="Pfam" id="PF13860"/>
    </source>
</evidence>
<dbReference type="InterPro" id="IPR025963">
    <property type="entry name" value="FLgD_Tudor"/>
</dbReference>
<sequence>MFGNTIDASVVTQANRGGGQVASNGEEMRNNFMTLLVAQLNNQDPLNPMENNEMTAQLAQINTVSGIESLNDTMQNINGQIDAQRSLQAAGLIGKAVLVPGDRLLVGEAGDTTPFGLELQSPVGEMTAKVFNESGMLIRTFDLGPANSGSHSYTWDGLMDDGTAAPPGSYRFSVEAVNDGKSVSVEQLNYAQVLAVSNYKDGPRLDLGGILDPVRLEDIRQII</sequence>
<proteinExistence type="inferred from homology"/>
<evidence type="ECO:0000256" key="2">
    <source>
        <dbReference type="ARBA" id="ARBA00016013"/>
    </source>
</evidence>
<feature type="domain" description="FlgD/Vpr Ig-like" evidence="6">
    <location>
        <begin position="110"/>
        <end position="179"/>
    </location>
</feature>
<dbReference type="InterPro" id="IPR005648">
    <property type="entry name" value="FlgD"/>
</dbReference>